<evidence type="ECO:0000256" key="2">
    <source>
        <dbReference type="SAM" id="MobiDB-lite"/>
    </source>
</evidence>
<comment type="caution">
    <text evidence="4">The sequence shown here is derived from an EMBL/GenBank/DDBJ whole genome shotgun (WGS) entry which is preliminary data.</text>
</comment>
<name>A0A8T0IG16_CERPU</name>
<accession>A0A8T0IG16</accession>
<dbReference type="InterPro" id="IPR044662">
    <property type="entry name" value="HS1/DABB1-like"/>
</dbReference>
<feature type="domain" description="Stress-response A/B barrel" evidence="3">
    <location>
        <begin position="91"/>
        <end position="187"/>
    </location>
</feature>
<gene>
    <name evidence="4" type="ORF">KC19_3G008300</name>
</gene>
<dbReference type="Proteomes" id="UP000822688">
    <property type="component" value="Chromosome 3"/>
</dbReference>
<dbReference type="SMART" id="SM00886">
    <property type="entry name" value="Dabb"/>
    <property type="match status" value="1"/>
</dbReference>
<evidence type="ECO:0000256" key="1">
    <source>
        <dbReference type="ARBA" id="ARBA00011738"/>
    </source>
</evidence>
<evidence type="ECO:0000313" key="5">
    <source>
        <dbReference type="Proteomes" id="UP000822688"/>
    </source>
</evidence>
<evidence type="ECO:0000259" key="3">
    <source>
        <dbReference type="PROSITE" id="PS51502"/>
    </source>
</evidence>
<dbReference type="PANTHER" id="PTHR33178:SF5">
    <property type="entry name" value="EXPRESSED PROTEIN"/>
    <property type="match status" value="1"/>
</dbReference>
<dbReference type="Pfam" id="PF07876">
    <property type="entry name" value="Dabb"/>
    <property type="match status" value="1"/>
</dbReference>
<feature type="region of interest" description="Disordered" evidence="2">
    <location>
        <begin position="211"/>
        <end position="234"/>
    </location>
</feature>
<protein>
    <recommendedName>
        <fullName evidence="3">Stress-response A/B barrel domain-containing protein</fullName>
    </recommendedName>
</protein>
<dbReference type="Gene3D" id="3.30.70.100">
    <property type="match status" value="1"/>
</dbReference>
<reference evidence="4" key="1">
    <citation type="submission" date="2020-06" db="EMBL/GenBank/DDBJ databases">
        <title>WGS assembly of Ceratodon purpureus strain R40.</title>
        <authorList>
            <person name="Carey S.B."/>
            <person name="Jenkins J."/>
            <person name="Shu S."/>
            <person name="Lovell J.T."/>
            <person name="Sreedasyam A."/>
            <person name="Maumus F."/>
            <person name="Tiley G.P."/>
            <person name="Fernandez-Pozo N."/>
            <person name="Barry K."/>
            <person name="Chen C."/>
            <person name="Wang M."/>
            <person name="Lipzen A."/>
            <person name="Daum C."/>
            <person name="Saski C.A."/>
            <person name="Payton A.C."/>
            <person name="Mcbreen J.C."/>
            <person name="Conrad R.E."/>
            <person name="Kollar L.M."/>
            <person name="Olsson S."/>
            <person name="Huttunen S."/>
            <person name="Landis J.B."/>
            <person name="Wickett N.J."/>
            <person name="Johnson M.G."/>
            <person name="Rensing S.A."/>
            <person name="Grimwood J."/>
            <person name="Schmutz J."/>
            <person name="Mcdaniel S.F."/>
        </authorList>
    </citation>
    <scope>NUCLEOTIDE SEQUENCE</scope>
    <source>
        <strain evidence="4">R40</strain>
    </source>
</reference>
<proteinExistence type="predicted"/>
<comment type="subunit">
    <text evidence="1">Homodimer.</text>
</comment>
<sequence>RAPWRWRYPTHHGNALPRRLASLPLAPLPPASALSSSQPQPWLLTGFQGRCLKGSQHGFRLGNSSRRLSNVTIAAERPQESTRWTGTRKVMEHLVLYKMKGDITDEQEKDMLDHLYSLQYHYRGILAVSLGSVVERMPEGVTHAFSQRFPSFEALEQYMDHPARLKITDEFISPFCKSLQGIIEADFEAEVEDDLEPLFRRGDLGLAAIPTRNRTCGSDKTTRRSKPSCSSGNA</sequence>
<dbReference type="InterPro" id="IPR013097">
    <property type="entry name" value="Dabb"/>
</dbReference>
<keyword evidence="5" id="KW-1185">Reference proteome</keyword>
<dbReference type="InterPro" id="IPR011008">
    <property type="entry name" value="Dimeric_a/b-barrel"/>
</dbReference>
<dbReference type="PROSITE" id="PS51502">
    <property type="entry name" value="S_R_A_B_BARREL"/>
    <property type="match status" value="1"/>
</dbReference>
<evidence type="ECO:0000313" key="4">
    <source>
        <dbReference type="EMBL" id="KAG0581777.1"/>
    </source>
</evidence>
<dbReference type="EMBL" id="CM026423">
    <property type="protein sequence ID" value="KAG0581777.1"/>
    <property type="molecule type" value="Genomic_DNA"/>
</dbReference>
<dbReference type="AlphaFoldDB" id="A0A8T0IG16"/>
<organism evidence="4 5">
    <name type="scientific">Ceratodon purpureus</name>
    <name type="common">Fire moss</name>
    <name type="synonym">Dicranum purpureum</name>
    <dbReference type="NCBI Taxonomy" id="3225"/>
    <lineage>
        <taxon>Eukaryota</taxon>
        <taxon>Viridiplantae</taxon>
        <taxon>Streptophyta</taxon>
        <taxon>Embryophyta</taxon>
        <taxon>Bryophyta</taxon>
        <taxon>Bryophytina</taxon>
        <taxon>Bryopsida</taxon>
        <taxon>Dicranidae</taxon>
        <taxon>Pseudoditrichales</taxon>
        <taxon>Ditrichaceae</taxon>
        <taxon>Ceratodon</taxon>
    </lineage>
</organism>
<feature type="non-terminal residue" evidence="4">
    <location>
        <position position="1"/>
    </location>
</feature>
<dbReference type="SUPFAM" id="SSF54909">
    <property type="entry name" value="Dimeric alpha+beta barrel"/>
    <property type="match status" value="1"/>
</dbReference>
<dbReference type="PANTHER" id="PTHR33178">
    <property type="match status" value="1"/>
</dbReference>